<dbReference type="AlphaFoldDB" id="A0A2S7IJC5"/>
<dbReference type="InterPro" id="IPR029068">
    <property type="entry name" value="Glyas_Bleomycin-R_OHBP_Dase"/>
</dbReference>
<keyword evidence="2" id="KW-0223">Dioxygenase</keyword>
<dbReference type="InterPro" id="IPR037523">
    <property type="entry name" value="VOC_core"/>
</dbReference>
<reference evidence="3" key="1">
    <citation type="submission" date="2018-02" db="EMBL/GenBank/DDBJ databases">
        <title>Genome sequencing of Solimonas sp. HR-BB.</title>
        <authorList>
            <person name="Lee Y."/>
            <person name="Jeon C.O."/>
        </authorList>
    </citation>
    <scope>NUCLEOTIDE SEQUENCE [LARGE SCALE GENOMIC DNA]</scope>
    <source>
        <strain evidence="3">HR-U</strain>
    </source>
</reference>
<dbReference type="GO" id="GO:0051213">
    <property type="term" value="F:dioxygenase activity"/>
    <property type="evidence" value="ECO:0007669"/>
    <property type="project" value="UniProtKB-KW"/>
</dbReference>
<dbReference type="CDD" id="cd08346">
    <property type="entry name" value="PcpA_N_like"/>
    <property type="match status" value="1"/>
</dbReference>
<name>A0A2S7IJC5_9BACT</name>
<feature type="domain" description="VOC" evidence="1">
    <location>
        <begin position="7"/>
        <end position="132"/>
    </location>
</feature>
<dbReference type="EMBL" id="PTRA01000002">
    <property type="protein sequence ID" value="PQA56738.1"/>
    <property type="molecule type" value="Genomic_DNA"/>
</dbReference>
<dbReference type="Pfam" id="PF00903">
    <property type="entry name" value="Glyoxalase"/>
    <property type="match status" value="2"/>
</dbReference>
<feature type="domain" description="VOC" evidence="1">
    <location>
        <begin position="154"/>
        <end position="273"/>
    </location>
</feature>
<keyword evidence="3" id="KW-1185">Reference proteome</keyword>
<proteinExistence type="predicted"/>
<keyword evidence="2" id="KW-0560">Oxidoreductase</keyword>
<evidence type="ECO:0000259" key="1">
    <source>
        <dbReference type="PROSITE" id="PS51819"/>
    </source>
</evidence>
<dbReference type="Proteomes" id="UP000239590">
    <property type="component" value="Unassembled WGS sequence"/>
</dbReference>
<dbReference type="CDD" id="cd08347">
    <property type="entry name" value="PcpA_C_like"/>
    <property type="match status" value="1"/>
</dbReference>
<dbReference type="OrthoDB" id="9785698at2"/>
<evidence type="ECO:0000313" key="3">
    <source>
        <dbReference type="Proteomes" id="UP000239590"/>
    </source>
</evidence>
<sequence>MNSSILGLHHITAIANSAKRNYDFYTQVLGLRMVKKTVNFDDPTTYHFYYGDEQGTPGTILTFFPWEGIGPGRNGIGMATEIGYSVPRDSLDQWAERFRKLGVSMGERTERFSETVLPFSDPDGLAISLLATNQPEKPAVWETAEVKRDMATQGFHSVTLTLQNIEATAKILTDVFGYRQLAQEGNRYRFQTDAVSTASIVDLLEEPKGILGRNAAGTNHHVAFRVANEAIQMEFREKILESGLQITSKINRDYFFSMYFREPGGVLFEIATDNPGFTVDEPLTELGSQLKLPQQYEGSRAKIEKGLPPLDTN</sequence>
<accession>A0A2S7IJC5</accession>
<organism evidence="2 3">
    <name type="scientific">Siphonobacter curvatus</name>
    <dbReference type="NCBI Taxonomy" id="2094562"/>
    <lineage>
        <taxon>Bacteria</taxon>
        <taxon>Pseudomonadati</taxon>
        <taxon>Bacteroidota</taxon>
        <taxon>Cytophagia</taxon>
        <taxon>Cytophagales</taxon>
        <taxon>Cytophagaceae</taxon>
        <taxon>Siphonobacter</taxon>
    </lineage>
</organism>
<dbReference type="InterPro" id="IPR052537">
    <property type="entry name" value="Extradiol_RC_dioxygenase"/>
</dbReference>
<dbReference type="RefSeq" id="WP_104714198.1">
    <property type="nucleotide sequence ID" value="NZ_PTRA01000002.1"/>
</dbReference>
<dbReference type="PANTHER" id="PTHR36110">
    <property type="entry name" value="RING-CLEAVING DIOXYGENASE MHQE-RELATED"/>
    <property type="match status" value="1"/>
</dbReference>
<dbReference type="PROSITE" id="PS51819">
    <property type="entry name" value="VOC"/>
    <property type="match status" value="2"/>
</dbReference>
<gene>
    <name evidence="2" type="ORF">C5O19_15445</name>
</gene>
<protein>
    <submittedName>
        <fullName evidence="2">Ring-cleaving dioxygenase</fullName>
    </submittedName>
</protein>
<dbReference type="SUPFAM" id="SSF54593">
    <property type="entry name" value="Glyoxalase/Bleomycin resistance protein/Dihydroxybiphenyl dioxygenase"/>
    <property type="match status" value="1"/>
</dbReference>
<dbReference type="Gene3D" id="3.10.180.10">
    <property type="entry name" value="2,3-Dihydroxybiphenyl 1,2-Dioxygenase, domain 1"/>
    <property type="match status" value="2"/>
</dbReference>
<dbReference type="PANTHER" id="PTHR36110:SF2">
    <property type="entry name" value="RING-CLEAVING DIOXYGENASE MHQE-RELATED"/>
    <property type="match status" value="1"/>
</dbReference>
<dbReference type="InterPro" id="IPR004360">
    <property type="entry name" value="Glyas_Fos-R_dOase_dom"/>
</dbReference>
<comment type="caution">
    <text evidence="2">The sequence shown here is derived from an EMBL/GenBank/DDBJ whole genome shotgun (WGS) entry which is preliminary data.</text>
</comment>
<evidence type="ECO:0000313" key="2">
    <source>
        <dbReference type="EMBL" id="PQA56738.1"/>
    </source>
</evidence>